<reference evidence="3" key="1">
    <citation type="submission" date="2022-07" db="EMBL/GenBank/DDBJ databases">
        <title>Fungi with potential for degradation of polypropylene.</title>
        <authorList>
            <person name="Gostincar C."/>
        </authorList>
    </citation>
    <scope>NUCLEOTIDE SEQUENCE</scope>
    <source>
        <strain evidence="3">EXF-13287</strain>
    </source>
</reference>
<dbReference type="EMBL" id="JANBVN010000162">
    <property type="protein sequence ID" value="KAJ9137335.1"/>
    <property type="molecule type" value="Genomic_DNA"/>
</dbReference>
<gene>
    <name evidence="3" type="ORF">NKR19_g8259</name>
</gene>
<proteinExistence type="predicted"/>
<accession>A0AA38RG28</accession>
<protein>
    <submittedName>
        <fullName evidence="3">Serine threonine protein phosphatase 2b catalytic subunit protein</fullName>
    </submittedName>
</protein>
<evidence type="ECO:0000259" key="2">
    <source>
        <dbReference type="Pfam" id="PF23868"/>
    </source>
</evidence>
<dbReference type="Pfam" id="PF23867">
    <property type="entry name" value="Mmc1_N"/>
    <property type="match status" value="1"/>
</dbReference>
<feature type="region of interest" description="Disordered" evidence="1">
    <location>
        <begin position="43"/>
        <end position="71"/>
    </location>
</feature>
<evidence type="ECO:0000313" key="3">
    <source>
        <dbReference type="EMBL" id="KAJ9137335.1"/>
    </source>
</evidence>
<evidence type="ECO:0000256" key="1">
    <source>
        <dbReference type="SAM" id="MobiDB-lite"/>
    </source>
</evidence>
<dbReference type="InterPro" id="IPR056196">
    <property type="entry name" value="Mmc1_C"/>
</dbReference>
<comment type="caution">
    <text evidence="3">The sequence shown here is derived from an EMBL/GenBank/DDBJ whole genome shotgun (WGS) entry which is preliminary data.</text>
</comment>
<dbReference type="PANTHER" id="PTHR38644">
    <property type="entry name" value="EXPRESSED PROTEIN"/>
    <property type="match status" value="1"/>
</dbReference>
<organism evidence="3 4">
    <name type="scientific">Coniochaeta hoffmannii</name>
    <dbReference type="NCBI Taxonomy" id="91930"/>
    <lineage>
        <taxon>Eukaryota</taxon>
        <taxon>Fungi</taxon>
        <taxon>Dikarya</taxon>
        <taxon>Ascomycota</taxon>
        <taxon>Pezizomycotina</taxon>
        <taxon>Sordariomycetes</taxon>
        <taxon>Sordariomycetidae</taxon>
        <taxon>Coniochaetales</taxon>
        <taxon>Coniochaetaceae</taxon>
        <taxon>Coniochaeta</taxon>
    </lineage>
</organism>
<dbReference type="PANTHER" id="PTHR38644:SF1">
    <property type="entry name" value="EXPRESSED PROTEIN"/>
    <property type="match status" value="1"/>
</dbReference>
<evidence type="ECO:0000313" key="4">
    <source>
        <dbReference type="Proteomes" id="UP001174691"/>
    </source>
</evidence>
<feature type="region of interest" description="Disordered" evidence="1">
    <location>
        <begin position="472"/>
        <end position="502"/>
    </location>
</feature>
<dbReference type="AlphaFoldDB" id="A0AA38RG28"/>
<feature type="compositionally biased region" description="Polar residues" evidence="1">
    <location>
        <begin position="50"/>
        <end position="71"/>
    </location>
</feature>
<dbReference type="Proteomes" id="UP001174691">
    <property type="component" value="Unassembled WGS sequence"/>
</dbReference>
<name>A0AA38RG28_9PEZI</name>
<keyword evidence="4" id="KW-1185">Reference proteome</keyword>
<dbReference type="Pfam" id="PF23868">
    <property type="entry name" value="Mmc1_C"/>
    <property type="match status" value="1"/>
</dbReference>
<sequence>MAPRLSLRPVAGASRSFGQLVSRSRAQDVCLFCSLTRPNKSRRKPLPLVSSATSRPQSTIDSPTIRQASPETARSDLQAALQNLQKHAPNYVNLSRIQLALRNLSQPPGEESIRVAILGMSTGTTSSHATAKELLRLLLADPLQAEQQWEQQLASADSTQPLILHVGSEQEEEQHPHLSFTRRRDELLPEVNVSSPGLNGNNLELLLMETNPFDAGAEAGLEALEETVLVPTIDIPSNTGRYTPISTPVHRALVVGDGILGAASLVSSPVIQEDSMISAVVNFPSPLPSEDTTAYPFTVVSLPTASKALSLFRASVSNAGAYENLWYESNLPSLSHWLKTGVLSTNPGTTKPPVRALVASILRNTSATIQEEEARLLSAALSSKLSPTAVATLDQALSDWSQAAHSELQSQLDLAFTGARWRQLGWWKLFWRADDVGMLSSDMLSQRFLPEAERSVIYLAGRIKEAGLVEEHDTDPTYSGPLVASATTDTGDENLDRPTPELEGKWPTHIPYARAYLLERTVPALQALAQRLVVQSLGTSAAMSSLAGLVYVSGVWGAGAYEAGAVAALGVVWSMRRLQKKWEAARSYWEGEVREEGRKAVRVTEASVAEVFERARRREGESGKEGLEEVRKVRELVSVAEDALARLK</sequence>
<feature type="domain" description="Mmc1 C-terminal" evidence="2">
    <location>
        <begin position="394"/>
        <end position="598"/>
    </location>
</feature>